<sequence>MTSEAWVAIVSITVSAALTMGTIIIMTKERRSPLRQALYTKQLELYFELVHRIIKITDLISATLRDESGYYHHEYIKAAMMDDPAYGFEEEPLGDYQYQVDHKIVTPEIRRLYYEITAKMEVWMNFLPEQISRDIWTFTQYIYDHGIDPERDSDYFDPDESKEFLNKQTKNIVAGIQQHLGIKELSNDILDLVKSRHANKKSRKK</sequence>
<comment type="caution">
    <text evidence="2">The sequence shown here is derived from an EMBL/GenBank/DDBJ whole genome shotgun (WGS) entry which is preliminary data.</text>
</comment>
<keyword evidence="3" id="KW-1185">Reference proteome</keyword>
<evidence type="ECO:0000313" key="3">
    <source>
        <dbReference type="Proteomes" id="UP001428290"/>
    </source>
</evidence>
<keyword evidence="1" id="KW-0472">Membrane</keyword>
<proteinExistence type="predicted"/>
<protein>
    <recommendedName>
        <fullName evidence="4">DUF4760 domain-containing protein</fullName>
    </recommendedName>
</protein>
<gene>
    <name evidence="2" type="ORF">Hgul01_04880</name>
</gene>
<accession>A0ABP9X9F3</accession>
<dbReference type="Proteomes" id="UP001428290">
    <property type="component" value="Unassembled WGS sequence"/>
</dbReference>
<evidence type="ECO:0008006" key="4">
    <source>
        <dbReference type="Google" id="ProtNLM"/>
    </source>
</evidence>
<keyword evidence="1" id="KW-0812">Transmembrane</keyword>
<keyword evidence="1" id="KW-1133">Transmembrane helix</keyword>
<evidence type="ECO:0000256" key="1">
    <source>
        <dbReference type="SAM" id="Phobius"/>
    </source>
</evidence>
<organism evidence="2 3">
    <name type="scientific">Herpetosiphon gulosus</name>
    <dbReference type="NCBI Taxonomy" id="1973496"/>
    <lineage>
        <taxon>Bacteria</taxon>
        <taxon>Bacillati</taxon>
        <taxon>Chloroflexota</taxon>
        <taxon>Chloroflexia</taxon>
        <taxon>Herpetosiphonales</taxon>
        <taxon>Herpetosiphonaceae</taxon>
        <taxon>Herpetosiphon</taxon>
    </lineage>
</organism>
<feature type="transmembrane region" description="Helical" evidence="1">
    <location>
        <begin position="6"/>
        <end position="26"/>
    </location>
</feature>
<reference evidence="2 3" key="1">
    <citation type="submission" date="2024-02" db="EMBL/GenBank/DDBJ databases">
        <title>Herpetosiphon gulosus NBRC 112829.</title>
        <authorList>
            <person name="Ichikawa N."/>
            <person name="Katano-Makiyama Y."/>
            <person name="Hidaka K."/>
        </authorList>
    </citation>
    <scope>NUCLEOTIDE SEQUENCE [LARGE SCALE GENOMIC DNA]</scope>
    <source>
        <strain evidence="2 3">NBRC 112829</strain>
    </source>
</reference>
<dbReference type="EMBL" id="BAABRU010000030">
    <property type="protein sequence ID" value="GAA5531056.1"/>
    <property type="molecule type" value="Genomic_DNA"/>
</dbReference>
<evidence type="ECO:0000313" key="2">
    <source>
        <dbReference type="EMBL" id="GAA5531056.1"/>
    </source>
</evidence>
<name>A0ABP9X9F3_9CHLR</name>
<dbReference type="RefSeq" id="WP_345724640.1">
    <property type="nucleotide sequence ID" value="NZ_BAABRU010000030.1"/>
</dbReference>